<feature type="compositionally biased region" description="Basic and acidic residues" evidence="1">
    <location>
        <begin position="181"/>
        <end position="195"/>
    </location>
</feature>
<reference evidence="2 3" key="1">
    <citation type="submission" date="2021-09" db="EMBL/GenBank/DDBJ databases">
        <title>Genomic insights and catalytic innovation underlie evolution of tropane alkaloids biosynthesis.</title>
        <authorList>
            <person name="Wang Y.-J."/>
            <person name="Tian T."/>
            <person name="Huang J.-P."/>
            <person name="Huang S.-X."/>
        </authorList>
    </citation>
    <scope>NUCLEOTIDE SEQUENCE [LARGE SCALE GENOMIC DNA]</scope>
    <source>
        <strain evidence="2">KIB-2018</strain>
        <tissue evidence="2">Leaf</tissue>
    </source>
</reference>
<dbReference type="PANTHER" id="PTHR37710">
    <property type="entry name" value="TRANSMEMBRANE PROTEIN"/>
    <property type="match status" value="1"/>
</dbReference>
<accession>A0AAV8S526</accession>
<proteinExistence type="predicted"/>
<organism evidence="2 3">
    <name type="scientific">Erythroxylum novogranatense</name>
    <dbReference type="NCBI Taxonomy" id="1862640"/>
    <lineage>
        <taxon>Eukaryota</taxon>
        <taxon>Viridiplantae</taxon>
        <taxon>Streptophyta</taxon>
        <taxon>Embryophyta</taxon>
        <taxon>Tracheophyta</taxon>
        <taxon>Spermatophyta</taxon>
        <taxon>Magnoliopsida</taxon>
        <taxon>eudicotyledons</taxon>
        <taxon>Gunneridae</taxon>
        <taxon>Pentapetalae</taxon>
        <taxon>rosids</taxon>
        <taxon>fabids</taxon>
        <taxon>Malpighiales</taxon>
        <taxon>Erythroxylaceae</taxon>
        <taxon>Erythroxylum</taxon>
    </lineage>
</organism>
<feature type="compositionally biased region" description="Basic and acidic residues" evidence="1">
    <location>
        <begin position="202"/>
        <end position="214"/>
    </location>
</feature>
<dbReference type="Proteomes" id="UP001159364">
    <property type="component" value="Unassembled WGS sequence"/>
</dbReference>
<feature type="compositionally biased region" description="Polar residues" evidence="1">
    <location>
        <begin position="171"/>
        <end position="180"/>
    </location>
</feature>
<evidence type="ECO:0000313" key="3">
    <source>
        <dbReference type="Proteomes" id="UP001159364"/>
    </source>
</evidence>
<sequence>MESAQATRMSSRHRPLHTCGACFIAIAHKACTKAQDIKGPVGSVTKKMARVASEISPFFYAFQCQLLASLVFLDDRILGLEKTMEAIFPPSGQVFDKVDQLVEIIEVLPEKFDDAVDKFPLMIHQVPFLDWALVLAISWLNFWLSLLIQLGSRTAKEKEIIVDIKCDESNESANNKTQSDALEKAKAADTPKAETETLSYKDALEKGTQEKTDKEEEDGEAQKTVSETEETKEEVIKQNNEQNRKMNIASKGDKEVVTWEGEDKTAKVMSDDDQILELFESAWLRKPSKKIEDKAMPRSASNKL</sequence>
<dbReference type="EMBL" id="JAIWQS010000203">
    <property type="protein sequence ID" value="KAJ8747276.1"/>
    <property type="molecule type" value="Genomic_DNA"/>
</dbReference>
<comment type="caution">
    <text evidence="2">The sequence shown here is derived from an EMBL/GenBank/DDBJ whole genome shotgun (WGS) entry which is preliminary data.</text>
</comment>
<protein>
    <submittedName>
        <fullName evidence="2">Uncharacterized protein</fullName>
    </submittedName>
</protein>
<dbReference type="AlphaFoldDB" id="A0AAV8S526"/>
<feature type="region of interest" description="Disordered" evidence="1">
    <location>
        <begin position="171"/>
        <end position="256"/>
    </location>
</feature>
<evidence type="ECO:0000313" key="2">
    <source>
        <dbReference type="EMBL" id="KAJ8747276.1"/>
    </source>
</evidence>
<dbReference type="PANTHER" id="PTHR37710:SF1">
    <property type="entry name" value="TRANSMEMBRANE PROTEIN"/>
    <property type="match status" value="1"/>
</dbReference>
<name>A0AAV8S526_9ROSI</name>
<keyword evidence="3" id="KW-1185">Reference proteome</keyword>
<gene>
    <name evidence="2" type="ORF">K2173_013102</name>
</gene>
<evidence type="ECO:0000256" key="1">
    <source>
        <dbReference type="SAM" id="MobiDB-lite"/>
    </source>
</evidence>